<evidence type="ECO:0000313" key="10">
    <source>
        <dbReference type="Proteomes" id="UP000182025"/>
    </source>
</evidence>
<feature type="transmembrane region" description="Helical" evidence="8">
    <location>
        <begin position="213"/>
        <end position="232"/>
    </location>
</feature>
<evidence type="ECO:0000256" key="5">
    <source>
        <dbReference type="ARBA" id="ARBA00022692"/>
    </source>
</evidence>
<dbReference type="PANTHER" id="PTHR30269">
    <property type="entry name" value="TRANSMEMBRANE PROTEIN YFCA"/>
    <property type="match status" value="1"/>
</dbReference>
<dbReference type="Proteomes" id="UP000182025">
    <property type="component" value="Unassembled WGS sequence"/>
</dbReference>
<name>A0A1I5PY06_9GAMM</name>
<protein>
    <recommendedName>
        <fullName evidence="8">Probable membrane transporter protein</fullName>
    </recommendedName>
</protein>
<proteinExistence type="inferred from homology"/>
<keyword evidence="3" id="KW-0813">Transport</keyword>
<evidence type="ECO:0000256" key="6">
    <source>
        <dbReference type="ARBA" id="ARBA00022989"/>
    </source>
</evidence>
<organism evidence="9 10">
    <name type="scientific">Ectopseudomonas toyotomiensis</name>
    <dbReference type="NCBI Taxonomy" id="554344"/>
    <lineage>
        <taxon>Bacteria</taxon>
        <taxon>Pseudomonadati</taxon>
        <taxon>Pseudomonadota</taxon>
        <taxon>Gammaproteobacteria</taxon>
        <taxon>Pseudomonadales</taxon>
        <taxon>Pseudomonadaceae</taxon>
        <taxon>Ectopseudomonas</taxon>
    </lineage>
</organism>
<sequence length="236" mass="24517">MFFIIAFAAGLVRGYSGFGFAMLMALGLMLQLPPAEAVPVALILDVACSVTLWPAALRAVHGRVFGRLLLGMLLAVPLGACLLLWLPAGVMAPLVASLCLCGGLLVLWRPPVGKALGQGLAWLAGLASGLATTMASAGGPPLMIYLLRSGLDARQLRGTAVLFFLASSFSALIGLGVAGVLTGSLWRLALELALPALAGNLLGQWLYPRWQPLSLRVLVGGLLVLLSLGSLLKAIW</sequence>
<dbReference type="InterPro" id="IPR002781">
    <property type="entry name" value="TM_pro_TauE-like"/>
</dbReference>
<keyword evidence="4 8" id="KW-1003">Cell membrane</keyword>
<feature type="transmembrane region" description="Helical" evidence="8">
    <location>
        <begin position="159"/>
        <end position="181"/>
    </location>
</feature>
<feature type="transmembrane region" description="Helical" evidence="8">
    <location>
        <begin position="91"/>
        <end position="108"/>
    </location>
</feature>
<dbReference type="PANTHER" id="PTHR30269:SF37">
    <property type="entry name" value="MEMBRANE TRANSPORTER PROTEIN"/>
    <property type="match status" value="1"/>
</dbReference>
<feature type="transmembrane region" description="Helical" evidence="8">
    <location>
        <begin position="38"/>
        <end position="57"/>
    </location>
</feature>
<feature type="transmembrane region" description="Helical" evidence="8">
    <location>
        <begin position="120"/>
        <end position="147"/>
    </location>
</feature>
<dbReference type="AlphaFoldDB" id="A0A1I5PY06"/>
<evidence type="ECO:0000313" key="9">
    <source>
        <dbReference type="EMBL" id="SFP39008.1"/>
    </source>
</evidence>
<dbReference type="InterPro" id="IPR052017">
    <property type="entry name" value="TSUP"/>
</dbReference>
<dbReference type="OrthoDB" id="5739612at2"/>
<feature type="transmembrane region" description="Helical" evidence="8">
    <location>
        <begin position="188"/>
        <end position="207"/>
    </location>
</feature>
<keyword evidence="5 8" id="KW-0812">Transmembrane</keyword>
<evidence type="ECO:0000256" key="3">
    <source>
        <dbReference type="ARBA" id="ARBA00022448"/>
    </source>
</evidence>
<gene>
    <name evidence="9" type="ORF">SAMN05216177_102526</name>
</gene>
<evidence type="ECO:0000256" key="2">
    <source>
        <dbReference type="ARBA" id="ARBA00009142"/>
    </source>
</evidence>
<comment type="similarity">
    <text evidence="2 8">Belongs to the 4-toluene sulfonate uptake permease (TSUP) (TC 2.A.102) family.</text>
</comment>
<dbReference type="GO" id="GO:0005886">
    <property type="term" value="C:plasma membrane"/>
    <property type="evidence" value="ECO:0007669"/>
    <property type="project" value="UniProtKB-SubCell"/>
</dbReference>
<feature type="transmembrane region" description="Helical" evidence="8">
    <location>
        <begin position="64"/>
        <end position="85"/>
    </location>
</feature>
<dbReference type="RefSeq" id="WP_074913848.1">
    <property type="nucleotide sequence ID" value="NZ_FOXK01000002.1"/>
</dbReference>
<dbReference type="Pfam" id="PF01925">
    <property type="entry name" value="TauE"/>
    <property type="match status" value="1"/>
</dbReference>
<evidence type="ECO:0000256" key="7">
    <source>
        <dbReference type="ARBA" id="ARBA00023136"/>
    </source>
</evidence>
<dbReference type="EMBL" id="FOXK01000002">
    <property type="protein sequence ID" value="SFP39008.1"/>
    <property type="molecule type" value="Genomic_DNA"/>
</dbReference>
<evidence type="ECO:0000256" key="4">
    <source>
        <dbReference type="ARBA" id="ARBA00022475"/>
    </source>
</evidence>
<accession>A0A1I5PY06</accession>
<keyword evidence="7 8" id="KW-0472">Membrane</keyword>
<evidence type="ECO:0000256" key="1">
    <source>
        <dbReference type="ARBA" id="ARBA00004651"/>
    </source>
</evidence>
<evidence type="ECO:0000256" key="8">
    <source>
        <dbReference type="RuleBase" id="RU363041"/>
    </source>
</evidence>
<keyword evidence="10" id="KW-1185">Reference proteome</keyword>
<keyword evidence="6 8" id="KW-1133">Transmembrane helix</keyword>
<reference evidence="10" key="1">
    <citation type="submission" date="2016-10" db="EMBL/GenBank/DDBJ databases">
        <authorList>
            <person name="Varghese N."/>
            <person name="Submissions S."/>
        </authorList>
    </citation>
    <scope>NUCLEOTIDE SEQUENCE [LARGE SCALE GENOMIC DNA]</scope>
    <source>
        <strain evidence="10">JCM 15604</strain>
    </source>
</reference>
<comment type="subcellular location">
    <subcellularLocation>
        <location evidence="1 8">Cell membrane</location>
        <topology evidence="1 8">Multi-pass membrane protein</topology>
    </subcellularLocation>
</comment>